<dbReference type="Proteomes" id="UP000066042">
    <property type="component" value="Chromosome"/>
</dbReference>
<organism evidence="2 3">
    <name type="scientific">Thermococcus barophilus</name>
    <dbReference type="NCBI Taxonomy" id="55802"/>
    <lineage>
        <taxon>Archaea</taxon>
        <taxon>Methanobacteriati</taxon>
        <taxon>Methanobacteriota</taxon>
        <taxon>Thermococci</taxon>
        <taxon>Thermococcales</taxon>
        <taxon>Thermococcaceae</taxon>
        <taxon>Thermococcus</taxon>
    </lineage>
</organism>
<proteinExistence type="predicted"/>
<gene>
    <name evidence="2" type="ORF">TBCH5v1_0506</name>
</gene>
<dbReference type="AlphaFoldDB" id="A0A0S1X9K0"/>
<protein>
    <submittedName>
        <fullName evidence="2">Uncharacterized protein</fullName>
    </submittedName>
</protein>
<accession>A0A0S1X9K0</accession>
<dbReference type="STRING" id="55802.TBCH5v1_0506"/>
<evidence type="ECO:0000313" key="2">
    <source>
        <dbReference type="EMBL" id="ALM74474.1"/>
    </source>
</evidence>
<sequence length="68" mass="7909">MPLPPVPPGMEFLWWIIFLGIILFGVWAILKHGAISTPSSQDDVIKELLNEIKLLREEIRELREELKE</sequence>
<keyword evidence="1" id="KW-0472">Membrane</keyword>
<keyword evidence="1" id="KW-1133">Transmembrane helix</keyword>
<feature type="transmembrane region" description="Helical" evidence="1">
    <location>
        <begin position="12"/>
        <end position="30"/>
    </location>
</feature>
<evidence type="ECO:0000313" key="3">
    <source>
        <dbReference type="Proteomes" id="UP000066042"/>
    </source>
</evidence>
<evidence type="ECO:0000256" key="1">
    <source>
        <dbReference type="SAM" id="Phobius"/>
    </source>
</evidence>
<reference evidence="2 3" key="1">
    <citation type="journal article" date="2016" name="Genome Announc.">
        <title>Complete genome sequence of the hyperthermophilic and piezophilic archaeon Thermococcus barophilus Ch5, capable of growth at the expense of hydrogenogenesis from carbon monoxide and formate.</title>
        <authorList>
            <person name="Oger P."/>
            <person name="Sokolova T.G."/>
            <person name="Kozhevnikova D.A."/>
            <person name="Taranov E.A."/>
            <person name="Vannier P."/>
            <person name="Lee H.S."/>
            <person name="Kwon K.K."/>
            <person name="Kang S.G."/>
            <person name="Lee J.H."/>
            <person name="Bonch-Osmolovskaya E.A."/>
            <person name="Lebedinsky A.V."/>
        </authorList>
    </citation>
    <scope>NUCLEOTIDE SEQUENCE [LARGE SCALE GENOMIC DNA]</scope>
    <source>
        <strain evidence="3">Ch5</strain>
    </source>
</reference>
<dbReference type="EMBL" id="CP013050">
    <property type="protein sequence ID" value="ALM74474.1"/>
    <property type="molecule type" value="Genomic_DNA"/>
</dbReference>
<dbReference type="PATRIC" id="fig|55802.8.peg.502"/>
<keyword evidence="1" id="KW-0812">Transmembrane</keyword>
<name>A0A0S1X9K0_THEBA</name>